<dbReference type="GO" id="GO:0016746">
    <property type="term" value="F:acyltransferase activity"/>
    <property type="evidence" value="ECO:0007669"/>
    <property type="project" value="UniProtKB-KW"/>
</dbReference>
<evidence type="ECO:0000313" key="5">
    <source>
        <dbReference type="Proteomes" id="UP001216674"/>
    </source>
</evidence>
<accession>A0ABT6AU56</accession>
<gene>
    <name evidence="4" type="ORF">P3W85_24875</name>
</gene>
<evidence type="ECO:0000256" key="2">
    <source>
        <dbReference type="ARBA" id="ARBA00023315"/>
    </source>
</evidence>
<dbReference type="PANTHER" id="PTHR43877:SF2">
    <property type="entry name" value="AMINOALKYLPHOSPHONATE N-ACETYLTRANSFERASE-RELATED"/>
    <property type="match status" value="1"/>
</dbReference>
<dbReference type="CDD" id="cd04301">
    <property type="entry name" value="NAT_SF"/>
    <property type="match status" value="1"/>
</dbReference>
<dbReference type="EC" id="2.3.1.-" evidence="4"/>
<dbReference type="Gene3D" id="3.40.630.30">
    <property type="match status" value="1"/>
</dbReference>
<dbReference type="PROSITE" id="PS51186">
    <property type="entry name" value="GNAT"/>
    <property type="match status" value="1"/>
</dbReference>
<feature type="domain" description="N-acetyltransferase" evidence="3">
    <location>
        <begin position="10"/>
        <end position="163"/>
    </location>
</feature>
<evidence type="ECO:0000313" key="4">
    <source>
        <dbReference type="EMBL" id="MDF3836161.1"/>
    </source>
</evidence>
<keyword evidence="5" id="KW-1185">Reference proteome</keyword>
<dbReference type="EMBL" id="JARJLM010000416">
    <property type="protein sequence ID" value="MDF3836161.1"/>
    <property type="molecule type" value="Genomic_DNA"/>
</dbReference>
<sequence>MNTSPPNPQIQIRRAGPSDTPAVATILTDTYLATWKPQLTADAIARFEQEDKIAAYVRSRLAEFHLACVAGTVAGMVDWENDFVWALHVSPRWQSLGLGSALLAHAEAAMAVAGHAQARLETDTFNEASRAFYRRHGYAEVGFYPDESWHSGFTTVLLSKPLTPV</sequence>
<comment type="caution">
    <text evidence="4">The sequence shown here is derived from an EMBL/GenBank/DDBJ whole genome shotgun (WGS) entry which is preliminary data.</text>
</comment>
<name>A0ABT6AU56_9BURK</name>
<reference evidence="4 5" key="1">
    <citation type="submission" date="2023-03" db="EMBL/GenBank/DDBJ databases">
        <title>Draft assemblies of triclosan tolerant bacteria isolated from returned activated sludge.</title>
        <authorList>
            <person name="Van Hamelsveld S."/>
        </authorList>
    </citation>
    <scope>NUCLEOTIDE SEQUENCE [LARGE SCALE GENOMIC DNA]</scope>
    <source>
        <strain evidence="4 5">GW210010_S58</strain>
    </source>
</reference>
<dbReference type="InterPro" id="IPR000182">
    <property type="entry name" value="GNAT_dom"/>
</dbReference>
<keyword evidence="1 4" id="KW-0808">Transferase</keyword>
<dbReference type="Proteomes" id="UP001216674">
    <property type="component" value="Unassembled WGS sequence"/>
</dbReference>
<dbReference type="Pfam" id="PF00583">
    <property type="entry name" value="Acetyltransf_1"/>
    <property type="match status" value="1"/>
</dbReference>
<evidence type="ECO:0000259" key="3">
    <source>
        <dbReference type="PROSITE" id="PS51186"/>
    </source>
</evidence>
<organism evidence="4 5">
    <name type="scientific">Cupriavidus basilensis</name>
    <dbReference type="NCBI Taxonomy" id="68895"/>
    <lineage>
        <taxon>Bacteria</taxon>
        <taxon>Pseudomonadati</taxon>
        <taxon>Pseudomonadota</taxon>
        <taxon>Betaproteobacteria</taxon>
        <taxon>Burkholderiales</taxon>
        <taxon>Burkholderiaceae</taxon>
        <taxon>Cupriavidus</taxon>
    </lineage>
</organism>
<proteinExistence type="predicted"/>
<dbReference type="SUPFAM" id="SSF55729">
    <property type="entry name" value="Acyl-CoA N-acyltransferases (Nat)"/>
    <property type="match status" value="1"/>
</dbReference>
<evidence type="ECO:0000256" key="1">
    <source>
        <dbReference type="ARBA" id="ARBA00022679"/>
    </source>
</evidence>
<protein>
    <submittedName>
        <fullName evidence="4">GNAT family N-acetyltransferase</fullName>
        <ecNumber evidence="4">2.3.1.-</ecNumber>
    </submittedName>
</protein>
<dbReference type="PANTHER" id="PTHR43877">
    <property type="entry name" value="AMINOALKYLPHOSPHONATE N-ACETYLTRANSFERASE-RELATED-RELATED"/>
    <property type="match status" value="1"/>
</dbReference>
<keyword evidence="2 4" id="KW-0012">Acyltransferase</keyword>
<dbReference type="RefSeq" id="WP_276266719.1">
    <property type="nucleotide sequence ID" value="NZ_JARJLM010000416.1"/>
</dbReference>
<dbReference type="InterPro" id="IPR050832">
    <property type="entry name" value="Bact_Acetyltransf"/>
</dbReference>
<dbReference type="InterPro" id="IPR016181">
    <property type="entry name" value="Acyl_CoA_acyltransferase"/>
</dbReference>